<dbReference type="EMBL" id="GBRH01250719">
    <property type="protein sequence ID" value="JAD47176.1"/>
    <property type="molecule type" value="Transcribed_RNA"/>
</dbReference>
<reference evidence="2" key="2">
    <citation type="journal article" date="2015" name="Data Brief">
        <title>Shoot transcriptome of the giant reed, Arundo donax.</title>
        <authorList>
            <person name="Barrero R.A."/>
            <person name="Guerrero F.D."/>
            <person name="Moolhuijzen P."/>
            <person name="Goolsby J.A."/>
            <person name="Tidwell J."/>
            <person name="Bellgard S.E."/>
            <person name="Bellgard M.I."/>
        </authorList>
    </citation>
    <scope>NUCLEOTIDE SEQUENCE</scope>
    <source>
        <tissue evidence="2">Shoot tissue taken approximately 20 cm above the soil surface</tissue>
    </source>
</reference>
<proteinExistence type="predicted"/>
<dbReference type="AlphaFoldDB" id="A0A0A9A7X4"/>
<sequence length="45" mass="5037">MPTVAEAPRWSPHSPRPRPSTAAYRRLACCRSSRHQPLGGGPRQR</sequence>
<feature type="region of interest" description="Disordered" evidence="1">
    <location>
        <begin position="1"/>
        <end position="22"/>
    </location>
</feature>
<organism evidence="2">
    <name type="scientific">Arundo donax</name>
    <name type="common">Giant reed</name>
    <name type="synonym">Donax arundinaceus</name>
    <dbReference type="NCBI Taxonomy" id="35708"/>
    <lineage>
        <taxon>Eukaryota</taxon>
        <taxon>Viridiplantae</taxon>
        <taxon>Streptophyta</taxon>
        <taxon>Embryophyta</taxon>
        <taxon>Tracheophyta</taxon>
        <taxon>Spermatophyta</taxon>
        <taxon>Magnoliopsida</taxon>
        <taxon>Liliopsida</taxon>
        <taxon>Poales</taxon>
        <taxon>Poaceae</taxon>
        <taxon>PACMAD clade</taxon>
        <taxon>Arundinoideae</taxon>
        <taxon>Arundineae</taxon>
        <taxon>Arundo</taxon>
    </lineage>
</organism>
<evidence type="ECO:0000256" key="1">
    <source>
        <dbReference type="SAM" id="MobiDB-lite"/>
    </source>
</evidence>
<accession>A0A0A9A7X4</accession>
<protein>
    <submittedName>
        <fullName evidence="2">Uncharacterized protein</fullName>
    </submittedName>
</protein>
<name>A0A0A9A7X4_ARUDO</name>
<evidence type="ECO:0000313" key="2">
    <source>
        <dbReference type="EMBL" id="JAD47176.1"/>
    </source>
</evidence>
<reference evidence="2" key="1">
    <citation type="submission" date="2014-09" db="EMBL/GenBank/DDBJ databases">
        <authorList>
            <person name="Magalhaes I.L.F."/>
            <person name="Oliveira U."/>
            <person name="Santos F.R."/>
            <person name="Vidigal T.H.D.A."/>
            <person name="Brescovit A.D."/>
            <person name="Santos A.J."/>
        </authorList>
    </citation>
    <scope>NUCLEOTIDE SEQUENCE</scope>
    <source>
        <tissue evidence="2">Shoot tissue taken approximately 20 cm above the soil surface</tissue>
    </source>
</reference>